<accession>A0ABR1PUZ0</accession>
<dbReference type="InterPro" id="IPR012338">
    <property type="entry name" value="Beta-lactam/transpept-like"/>
</dbReference>
<feature type="domain" description="Beta-lactamase-like ARB-00930-like C-terminal" evidence="2">
    <location>
        <begin position="445"/>
        <end position="591"/>
    </location>
</feature>
<dbReference type="InterPro" id="IPR051478">
    <property type="entry name" value="Beta-lactamase-like_AB/R"/>
</dbReference>
<dbReference type="Proteomes" id="UP001391051">
    <property type="component" value="Unassembled WGS sequence"/>
</dbReference>
<dbReference type="SUPFAM" id="SSF56601">
    <property type="entry name" value="beta-lactamase/transpeptidase-like"/>
    <property type="match status" value="1"/>
</dbReference>
<sequence>MLISYSKTVALASLCLSGVSSRFLGPMDPAPVDISDKDSIVRATWENITSIFDKHFSGKERSPLLAGLNNHTFSLGLFSIHDPEAAGRLQYHHTGPDVRNSSNGVRTVNGDSIYRVASLSKLFTVFAGLLELKLQDWNLPLDEVFPEIAGLPNDDPIRHIEWHSVTPLNLASQISGVPRDGLPFSPGDFWYTLMGLTGKPPVDPTTLGLPPISVEEANAAVPCKGYNCSVVDYIKGLQGPTFLPWQTPGYADTGFILLGQAISRLTNMTLEEYYRKAVLDPLGMAKTTAIAPTEKGFPGYVVVAPLKDFALDGGITRASGGVFSTTNDLAKLGIGILNSTLLPADQTRKWMKPSAFTAHSEFAQGMGWEIYRYTHRDTGHITDMYTKLGDAGSYSSYLVLIPDYDAGFSIIQASGIAGPAARSAATQLLADIVSEAILPALQTQAAVEAKRNFAGTYTDGKNSSSLTLAYNETASNGAGLTLVSFTSEGHDVMAQLTAELGSMSLVLQPAIAAPRPVSQLSFQATPVVDPADEGAATGLFSKQFAVNSDWTSNNGAAYGGQGFGTFVFNVSSQGEATAVTAAFLRKTYRKQD</sequence>
<organism evidence="3 4">
    <name type="scientific">Apiospora aurea</name>
    <dbReference type="NCBI Taxonomy" id="335848"/>
    <lineage>
        <taxon>Eukaryota</taxon>
        <taxon>Fungi</taxon>
        <taxon>Dikarya</taxon>
        <taxon>Ascomycota</taxon>
        <taxon>Pezizomycotina</taxon>
        <taxon>Sordariomycetes</taxon>
        <taxon>Xylariomycetidae</taxon>
        <taxon>Amphisphaeriales</taxon>
        <taxon>Apiosporaceae</taxon>
        <taxon>Apiospora</taxon>
    </lineage>
</organism>
<dbReference type="InterPro" id="IPR001466">
    <property type="entry name" value="Beta-lactam-related"/>
</dbReference>
<evidence type="ECO:0000313" key="3">
    <source>
        <dbReference type="EMBL" id="KAK7940833.1"/>
    </source>
</evidence>
<name>A0ABR1PUZ0_9PEZI</name>
<dbReference type="Pfam" id="PF26335">
    <property type="entry name" value="ARB_00930_C"/>
    <property type="match status" value="1"/>
</dbReference>
<proteinExistence type="predicted"/>
<gene>
    <name evidence="3" type="ORF">PG986_013220</name>
</gene>
<dbReference type="EMBL" id="JAQQWE010000009">
    <property type="protein sequence ID" value="KAK7940833.1"/>
    <property type="molecule type" value="Genomic_DNA"/>
</dbReference>
<dbReference type="RefSeq" id="XP_066693585.1">
    <property type="nucleotide sequence ID" value="XM_066849442.1"/>
</dbReference>
<keyword evidence="4" id="KW-1185">Reference proteome</keyword>
<dbReference type="PANTHER" id="PTHR22935">
    <property type="entry name" value="PENICILLIN-BINDING PROTEIN"/>
    <property type="match status" value="1"/>
</dbReference>
<evidence type="ECO:0008006" key="5">
    <source>
        <dbReference type="Google" id="ProtNLM"/>
    </source>
</evidence>
<dbReference type="Gene3D" id="3.40.710.10">
    <property type="entry name" value="DD-peptidase/beta-lactamase superfamily"/>
    <property type="match status" value="1"/>
</dbReference>
<dbReference type="Pfam" id="PF00144">
    <property type="entry name" value="Beta-lactamase"/>
    <property type="match status" value="1"/>
</dbReference>
<evidence type="ECO:0000313" key="4">
    <source>
        <dbReference type="Proteomes" id="UP001391051"/>
    </source>
</evidence>
<protein>
    <recommendedName>
        <fullName evidence="5">Beta-lactamase-related domain-containing protein</fullName>
    </recommendedName>
</protein>
<dbReference type="PANTHER" id="PTHR22935:SF97">
    <property type="entry name" value="BETA-LACTAMASE-RELATED DOMAIN-CONTAINING PROTEIN"/>
    <property type="match status" value="1"/>
</dbReference>
<evidence type="ECO:0000259" key="2">
    <source>
        <dbReference type="Pfam" id="PF26335"/>
    </source>
</evidence>
<comment type="caution">
    <text evidence="3">The sequence shown here is derived from an EMBL/GenBank/DDBJ whole genome shotgun (WGS) entry which is preliminary data.</text>
</comment>
<reference evidence="3 4" key="1">
    <citation type="submission" date="2023-01" db="EMBL/GenBank/DDBJ databases">
        <title>Analysis of 21 Apiospora genomes using comparative genomics revels a genus with tremendous synthesis potential of carbohydrate active enzymes and secondary metabolites.</title>
        <authorList>
            <person name="Sorensen T."/>
        </authorList>
    </citation>
    <scope>NUCLEOTIDE SEQUENCE [LARGE SCALE GENOMIC DNA]</scope>
    <source>
        <strain evidence="3 4">CBS 24483</strain>
    </source>
</reference>
<dbReference type="GeneID" id="92082504"/>
<dbReference type="InterPro" id="IPR058664">
    <property type="entry name" value="ARB_00930-like_C"/>
</dbReference>
<feature type="domain" description="Beta-lactamase-related" evidence="1">
    <location>
        <begin position="103"/>
        <end position="411"/>
    </location>
</feature>
<evidence type="ECO:0000259" key="1">
    <source>
        <dbReference type="Pfam" id="PF00144"/>
    </source>
</evidence>